<accession>A0ABS5A6Y7</accession>
<feature type="region of interest" description="Disordered" evidence="1">
    <location>
        <begin position="1"/>
        <end position="41"/>
    </location>
</feature>
<dbReference type="RefSeq" id="WP_158103484.1">
    <property type="nucleotide sequence ID" value="NZ_JAGIOO010000001.1"/>
</dbReference>
<keyword evidence="3" id="KW-1185">Reference proteome</keyword>
<sequence>MANISESHTEARRFDQLPERIPLAATVPEKDTSPVPDLSGGITDAERALYWPCT</sequence>
<evidence type="ECO:0000256" key="1">
    <source>
        <dbReference type="SAM" id="MobiDB-lite"/>
    </source>
</evidence>
<reference evidence="2 3" key="1">
    <citation type="submission" date="2021-03" db="EMBL/GenBank/DDBJ databases">
        <title>Sequencing the genomes of 1000 actinobacteria strains.</title>
        <authorList>
            <person name="Klenk H.-P."/>
        </authorList>
    </citation>
    <scope>NUCLEOTIDE SEQUENCE [LARGE SCALE GENOMIC DNA]</scope>
    <source>
        <strain evidence="2 3">DSM 44580</strain>
    </source>
</reference>
<dbReference type="Proteomes" id="UP001519363">
    <property type="component" value="Unassembled WGS sequence"/>
</dbReference>
<proteinExistence type="predicted"/>
<name>A0ABS5A6Y7_9PSEU</name>
<gene>
    <name evidence="2" type="ORF">JOF53_000347</name>
</gene>
<protein>
    <submittedName>
        <fullName evidence="2">Uncharacterized protein</fullName>
    </submittedName>
</protein>
<organism evidence="2 3">
    <name type="scientific">Crossiella equi</name>
    <dbReference type="NCBI Taxonomy" id="130796"/>
    <lineage>
        <taxon>Bacteria</taxon>
        <taxon>Bacillati</taxon>
        <taxon>Actinomycetota</taxon>
        <taxon>Actinomycetes</taxon>
        <taxon>Pseudonocardiales</taxon>
        <taxon>Pseudonocardiaceae</taxon>
        <taxon>Crossiella</taxon>
    </lineage>
</organism>
<evidence type="ECO:0000313" key="2">
    <source>
        <dbReference type="EMBL" id="MBP2471475.1"/>
    </source>
</evidence>
<comment type="caution">
    <text evidence="2">The sequence shown here is derived from an EMBL/GenBank/DDBJ whole genome shotgun (WGS) entry which is preliminary data.</text>
</comment>
<evidence type="ECO:0000313" key="3">
    <source>
        <dbReference type="Proteomes" id="UP001519363"/>
    </source>
</evidence>
<dbReference type="EMBL" id="JAGIOO010000001">
    <property type="protein sequence ID" value="MBP2471475.1"/>
    <property type="molecule type" value="Genomic_DNA"/>
</dbReference>
<feature type="compositionally biased region" description="Basic and acidic residues" evidence="1">
    <location>
        <begin position="7"/>
        <end position="18"/>
    </location>
</feature>